<sequence>MTRLSAESSGLLYHLLLDRAIKGGIVLVALVLLVVGMVVIWRRTGPGDR</sequence>
<comment type="caution">
    <text evidence="2">The sequence shown here is derived from an EMBL/GenBank/DDBJ whole genome shotgun (WGS) entry which is preliminary data.</text>
</comment>
<protein>
    <submittedName>
        <fullName evidence="2">Uncharacterized protein</fullName>
    </submittedName>
</protein>
<keyword evidence="1" id="KW-0812">Transmembrane</keyword>
<keyword evidence="1" id="KW-0472">Membrane</keyword>
<organism evidence="2 3">
    <name type="scientific">Streptomyces oryzae</name>
    <dbReference type="NCBI Taxonomy" id="1434886"/>
    <lineage>
        <taxon>Bacteria</taxon>
        <taxon>Bacillati</taxon>
        <taxon>Actinomycetota</taxon>
        <taxon>Actinomycetes</taxon>
        <taxon>Kitasatosporales</taxon>
        <taxon>Streptomycetaceae</taxon>
        <taxon>Streptomyces</taxon>
    </lineage>
</organism>
<proteinExistence type="predicted"/>
<gene>
    <name evidence="2" type="ORF">ITI46_24630</name>
</gene>
<feature type="transmembrane region" description="Helical" evidence="1">
    <location>
        <begin position="20"/>
        <end position="41"/>
    </location>
</feature>
<evidence type="ECO:0000313" key="2">
    <source>
        <dbReference type="EMBL" id="MBO8194817.1"/>
    </source>
</evidence>
<evidence type="ECO:0000313" key="3">
    <source>
        <dbReference type="Proteomes" id="UP001519064"/>
    </source>
</evidence>
<name>A0ABS3XHD2_9ACTN</name>
<dbReference type="Proteomes" id="UP001519064">
    <property type="component" value="Unassembled WGS sequence"/>
</dbReference>
<accession>A0ABS3XHD2</accession>
<dbReference type="RefSeq" id="WP_209241915.1">
    <property type="nucleotide sequence ID" value="NZ_JADKMA010000149.1"/>
</dbReference>
<evidence type="ECO:0000256" key="1">
    <source>
        <dbReference type="SAM" id="Phobius"/>
    </source>
</evidence>
<dbReference type="EMBL" id="JADKMA010000149">
    <property type="protein sequence ID" value="MBO8194817.1"/>
    <property type="molecule type" value="Genomic_DNA"/>
</dbReference>
<keyword evidence="1" id="KW-1133">Transmembrane helix</keyword>
<keyword evidence="3" id="KW-1185">Reference proteome</keyword>
<reference evidence="2 3" key="1">
    <citation type="submission" date="2020-11" db="EMBL/GenBank/DDBJ databases">
        <title>Streptomyces spirodelae sp. nov., isolated from duckweed.</title>
        <authorList>
            <person name="Saimee Y."/>
            <person name="Duangmal K."/>
        </authorList>
    </citation>
    <scope>NUCLEOTIDE SEQUENCE [LARGE SCALE GENOMIC DNA]</scope>
    <source>
        <strain evidence="2 3">S16-07</strain>
    </source>
</reference>